<evidence type="ECO:0000256" key="2">
    <source>
        <dbReference type="SAM" id="SignalP"/>
    </source>
</evidence>
<gene>
    <name evidence="3" type="primary">P0671D01.31</name>
</gene>
<protein>
    <submittedName>
        <fullName evidence="3">Uncharacterized protein</fullName>
    </submittedName>
</protein>
<organism evidence="3">
    <name type="scientific">Oryza sativa subsp. japonica</name>
    <name type="common">Rice</name>
    <dbReference type="NCBI Taxonomy" id="39947"/>
    <lineage>
        <taxon>Eukaryota</taxon>
        <taxon>Viridiplantae</taxon>
        <taxon>Streptophyta</taxon>
        <taxon>Embryophyta</taxon>
        <taxon>Tracheophyta</taxon>
        <taxon>Spermatophyta</taxon>
        <taxon>Magnoliopsida</taxon>
        <taxon>Liliopsida</taxon>
        <taxon>Poales</taxon>
        <taxon>Poaceae</taxon>
        <taxon>BOP clade</taxon>
        <taxon>Oryzoideae</taxon>
        <taxon>Oryzeae</taxon>
        <taxon>Oryzinae</taxon>
        <taxon>Oryza</taxon>
        <taxon>Oryza sativa</taxon>
    </lineage>
</organism>
<evidence type="ECO:0000256" key="1">
    <source>
        <dbReference type="SAM" id="MobiDB-lite"/>
    </source>
</evidence>
<reference evidence="3" key="1">
    <citation type="journal article" date="2002" name="Nature">
        <title>The genome sequence and structure of rice chromosome 1.</title>
        <authorList>
            <person name="Sasaki T."/>
            <person name="Matsumoto T."/>
            <person name="Yamamoto K."/>
            <person name="Sakata K."/>
            <person name="Baba T."/>
            <person name="Katayose Y."/>
            <person name="Wu J."/>
            <person name="Niimura Y."/>
            <person name="Cheng Z."/>
            <person name="Nagamura Y."/>
            <person name="Antonio B.A."/>
            <person name="Kanamori H."/>
            <person name="Hosokawa S."/>
            <person name="Masukawa M."/>
            <person name="Arikawa K."/>
            <person name="Chiden Y."/>
            <person name="Hayashi M."/>
            <person name="Okamoto M."/>
            <person name="Ando T."/>
            <person name="Aoki H."/>
            <person name="Arita K."/>
            <person name="Hamada M."/>
            <person name="Harada C."/>
            <person name="Hijishita S."/>
            <person name="Honda M."/>
            <person name="Ichikawa Y."/>
            <person name="Idonuma A."/>
            <person name="Iijima M."/>
            <person name="Ikeda M."/>
            <person name="Ikeno M."/>
            <person name="Itoh S."/>
            <person name="Itoh T."/>
            <person name="Itoh Y."/>
            <person name="Itoh Y."/>
            <person name="Iwabuchi A."/>
            <person name="Kamiya K."/>
            <person name="Karasawa W."/>
            <person name="Katagiri S."/>
            <person name="Kikuta A."/>
            <person name="Kobayashi N."/>
            <person name="Kono I."/>
            <person name="Machita K."/>
            <person name="Maehara T."/>
            <person name="Mizuno H."/>
            <person name="Mizubayashi T."/>
            <person name="Mukai Y."/>
            <person name="Nagasaki H."/>
            <person name="Nakashima M."/>
            <person name="Nakama Y."/>
            <person name="Nakamichi Y."/>
            <person name="Nakamura M."/>
            <person name="Namiki N."/>
            <person name="Negishi M."/>
            <person name="Ohta I."/>
            <person name="Ono N."/>
            <person name="Saji S."/>
            <person name="Sakai K."/>
            <person name="Shibata M."/>
            <person name="Shimokawa T."/>
            <person name="Shomura A."/>
            <person name="Song J."/>
            <person name="Takazaki Y."/>
            <person name="Terasawa K."/>
            <person name="Tsuji K."/>
            <person name="Waki K."/>
            <person name="Yamagata H."/>
            <person name="Yamane H."/>
            <person name="Yoshiki S."/>
            <person name="Yoshihara R."/>
            <person name="Yukawa K."/>
            <person name="Zhong H."/>
            <person name="Iwama H."/>
            <person name="Endo T."/>
            <person name="Ito H."/>
            <person name="Hahn J.H."/>
            <person name="Kim H.I."/>
            <person name="Eun M.Y."/>
            <person name="Yano M."/>
            <person name="Jiang J."/>
            <person name="Gojobori T."/>
        </authorList>
    </citation>
    <scope>NUCLEOTIDE SEQUENCE [LARGE SCALE GENOMIC DNA]</scope>
</reference>
<proteinExistence type="predicted"/>
<feature type="signal peptide" evidence="2">
    <location>
        <begin position="1"/>
        <end position="21"/>
    </location>
</feature>
<dbReference type="Proteomes" id="UP000817658">
    <property type="component" value="Chromosome 1"/>
</dbReference>
<dbReference type="AlphaFoldDB" id="Q5SN46"/>
<feature type="chain" id="PRO_5004262670" evidence="2">
    <location>
        <begin position="22"/>
        <end position="52"/>
    </location>
</feature>
<accession>Q5SN46</accession>
<name>Q5SN46_ORYSJ</name>
<sequence>MHHILVVVAALPACLPPVVVVAGLGIPQSPAERASQPASQADRSTNRKARQT</sequence>
<evidence type="ECO:0000313" key="3">
    <source>
        <dbReference type="EMBL" id="BAD72373.1"/>
    </source>
</evidence>
<feature type="region of interest" description="Disordered" evidence="1">
    <location>
        <begin position="29"/>
        <end position="52"/>
    </location>
</feature>
<keyword evidence="2" id="KW-0732">Signal</keyword>
<dbReference type="EMBL" id="AP003284">
    <property type="protein sequence ID" value="BAD72373.1"/>
    <property type="molecule type" value="Genomic_DNA"/>
</dbReference>